<dbReference type="EMBL" id="CADCTE010000115">
    <property type="protein sequence ID" value="CAA9248173.1"/>
    <property type="molecule type" value="Genomic_DNA"/>
</dbReference>
<comment type="cofactor">
    <cofactor evidence="2">
        <name>Mg(2+)</name>
        <dbReference type="ChEBI" id="CHEBI:18420"/>
    </cofactor>
</comment>
<dbReference type="InterPro" id="IPR000086">
    <property type="entry name" value="NUDIX_hydrolase_dom"/>
</dbReference>
<dbReference type="GO" id="GO:0010945">
    <property type="term" value="F:coenzyme A diphosphatase activity"/>
    <property type="evidence" value="ECO:0007669"/>
    <property type="project" value="InterPro"/>
</dbReference>
<accession>A0A6J4IDR1</accession>
<dbReference type="PANTHER" id="PTHR12992:SF11">
    <property type="entry name" value="MITOCHONDRIAL COENZYME A DIPHOSPHATASE NUDT8"/>
    <property type="match status" value="1"/>
</dbReference>
<name>A0A6J4IDR1_9MICC</name>
<protein>
    <submittedName>
        <fullName evidence="8">Uncharacterized Nudix hydrolase NudL</fullName>
    </submittedName>
</protein>
<proteinExistence type="predicted"/>
<comment type="cofactor">
    <cofactor evidence="1">
        <name>Mn(2+)</name>
        <dbReference type="ChEBI" id="CHEBI:29035"/>
    </cofactor>
</comment>
<dbReference type="PANTHER" id="PTHR12992">
    <property type="entry name" value="NUDIX HYDROLASE"/>
    <property type="match status" value="1"/>
</dbReference>
<sequence>MSAYQSLRDYAESMKDADSLDLPTAWRLRILNPKKARRAAVLILFGTADDHLAPGHPATAPADLDLLLVQRADSLNNHPGQVAFPGGAIDPGDADERAAALREAQEETGLEPSGVEVLCALPEVGLPFSNFLVTPVLGWWLLPTPVGVVDEGESAQVFRAPVRDLLNPANRRTVAFQRGGSTGLSPGFVLPEATVWGFTGMLLSSLFDALGWTEPWDESLVIPPP</sequence>
<dbReference type="SUPFAM" id="SSF55811">
    <property type="entry name" value="Nudix"/>
    <property type="match status" value="1"/>
</dbReference>
<evidence type="ECO:0000259" key="7">
    <source>
        <dbReference type="PROSITE" id="PS51462"/>
    </source>
</evidence>
<dbReference type="Gene3D" id="3.90.79.10">
    <property type="entry name" value="Nucleoside Triphosphate Pyrophosphohydrolase"/>
    <property type="match status" value="1"/>
</dbReference>
<dbReference type="Pfam" id="PF00293">
    <property type="entry name" value="NUDIX"/>
    <property type="match status" value="1"/>
</dbReference>
<dbReference type="CDD" id="cd03426">
    <property type="entry name" value="NUDIX_CoAse_Nudt7"/>
    <property type="match status" value="1"/>
</dbReference>
<dbReference type="GO" id="GO:0046872">
    <property type="term" value="F:metal ion binding"/>
    <property type="evidence" value="ECO:0007669"/>
    <property type="project" value="UniProtKB-KW"/>
</dbReference>
<dbReference type="InterPro" id="IPR015797">
    <property type="entry name" value="NUDIX_hydrolase-like_dom_sf"/>
</dbReference>
<evidence type="ECO:0000256" key="1">
    <source>
        <dbReference type="ARBA" id="ARBA00001936"/>
    </source>
</evidence>
<evidence type="ECO:0000256" key="2">
    <source>
        <dbReference type="ARBA" id="ARBA00001946"/>
    </source>
</evidence>
<dbReference type="PROSITE" id="PS51462">
    <property type="entry name" value="NUDIX"/>
    <property type="match status" value="1"/>
</dbReference>
<reference evidence="8" key="1">
    <citation type="submission" date="2020-02" db="EMBL/GenBank/DDBJ databases">
        <authorList>
            <person name="Meier V. D."/>
        </authorList>
    </citation>
    <scope>NUCLEOTIDE SEQUENCE</scope>
    <source>
        <strain evidence="8">AVDCRST_MAG83</strain>
    </source>
</reference>
<keyword evidence="6" id="KW-0464">Manganese</keyword>
<keyword evidence="5" id="KW-0460">Magnesium</keyword>
<evidence type="ECO:0000256" key="3">
    <source>
        <dbReference type="ARBA" id="ARBA00022723"/>
    </source>
</evidence>
<gene>
    <name evidence="8" type="ORF">AVDCRST_MAG83-1990</name>
</gene>
<evidence type="ECO:0000313" key="8">
    <source>
        <dbReference type="EMBL" id="CAA9248173.1"/>
    </source>
</evidence>
<dbReference type="AlphaFoldDB" id="A0A6J4IDR1"/>
<evidence type="ECO:0000256" key="6">
    <source>
        <dbReference type="ARBA" id="ARBA00023211"/>
    </source>
</evidence>
<organism evidence="8">
    <name type="scientific">uncultured Arthrobacter sp</name>
    <dbReference type="NCBI Taxonomy" id="114050"/>
    <lineage>
        <taxon>Bacteria</taxon>
        <taxon>Bacillati</taxon>
        <taxon>Actinomycetota</taxon>
        <taxon>Actinomycetes</taxon>
        <taxon>Micrococcales</taxon>
        <taxon>Micrococcaceae</taxon>
        <taxon>Arthrobacter</taxon>
        <taxon>environmental samples</taxon>
    </lineage>
</organism>
<evidence type="ECO:0000256" key="4">
    <source>
        <dbReference type="ARBA" id="ARBA00022801"/>
    </source>
</evidence>
<keyword evidence="4 8" id="KW-0378">Hydrolase</keyword>
<evidence type="ECO:0000256" key="5">
    <source>
        <dbReference type="ARBA" id="ARBA00022842"/>
    </source>
</evidence>
<keyword evidence="3" id="KW-0479">Metal-binding</keyword>
<dbReference type="InterPro" id="IPR045121">
    <property type="entry name" value="CoAse"/>
</dbReference>
<feature type="domain" description="Nudix hydrolase" evidence="7">
    <location>
        <begin position="35"/>
        <end position="182"/>
    </location>
</feature>
<dbReference type="RefSeq" id="WP_294568146.1">
    <property type="nucleotide sequence ID" value="NZ_CADCTE010000115.1"/>
</dbReference>